<dbReference type="GO" id="GO:0016020">
    <property type="term" value="C:membrane"/>
    <property type="evidence" value="ECO:0007669"/>
    <property type="project" value="UniProtKB-SubCell"/>
</dbReference>
<dbReference type="InterPro" id="IPR005828">
    <property type="entry name" value="MFS_sugar_transport-like"/>
</dbReference>
<dbReference type="GO" id="GO:0022857">
    <property type="term" value="F:transmembrane transporter activity"/>
    <property type="evidence" value="ECO:0007669"/>
    <property type="project" value="InterPro"/>
</dbReference>
<feature type="transmembrane region" description="Helical" evidence="5">
    <location>
        <begin position="201"/>
        <end position="225"/>
    </location>
</feature>
<evidence type="ECO:0000256" key="3">
    <source>
        <dbReference type="ARBA" id="ARBA00022989"/>
    </source>
</evidence>
<dbReference type="AlphaFoldDB" id="A0AAW1CRU5"/>
<feature type="transmembrane region" description="Helical" evidence="5">
    <location>
        <begin position="84"/>
        <end position="108"/>
    </location>
</feature>
<protein>
    <recommendedName>
        <fullName evidence="6">Major facilitator superfamily (MFS) profile domain-containing protein</fullName>
    </recommendedName>
</protein>
<dbReference type="PRINTS" id="PR00171">
    <property type="entry name" value="SUGRTRNSPORT"/>
</dbReference>
<keyword evidence="3 5" id="KW-1133">Transmembrane helix</keyword>
<dbReference type="InterPro" id="IPR036259">
    <property type="entry name" value="MFS_trans_sf"/>
</dbReference>
<dbReference type="InterPro" id="IPR050549">
    <property type="entry name" value="MFS_Trehalose_Transporter"/>
</dbReference>
<dbReference type="Gene3D" id="1.20.1250.20">
    <property type="entry name" value="MFS general substrate transporter like domains"/>
    <property type="match status" value="1"/>
</dbReference>
<dbReference type="Pfam" id="PF00083">
    <property type="entry name" value="Sugar_tr"/>
    <property type="match status" value="1"/>
</dbReference>
<dbReference type="PANTHER" id="PTHR48021:SF47">
    <property type="entry name" value="GH17672P"/>
    <property type="match status" value="1"/>
</dbReference>
<feature type="transmembrane region" description="Helical" evidence="5">
    <location>
        <begin position="337"/>
        <end position="358"/>
    </location>
</feature>
<evidence type="ECO:0000313" key="7">
    <source>
        <dbReference type="EMBL" id="KAK9501583.1"/>
    </source>
</evidence>
<comment type="subcellular location">
    <subcellularLocation>
        <location evidence="1">Membrane</location>
        <topology evidence="1">Multi-pass membrane protein</topology>
    </subcellularLocation>
</comment>
<keyword evidence="8" id="KW-1185">Reference proteome</keyword>
<dbReference type="EMBL" id="JAPXFL010000009">
    <property type="protein sequence ID" value="KAK9501583.1"/>
    <property type="molecule type" value="Genomic_DNA"/>
</dbReference>
<keyword evidence="2 5" id="KW-0812">Transmembrane</keyword>
<proteinExistence type="predicted"/>
<dbReference type="InterPro" id="IPR020846">
    <property type="entry name" value="MFS_dom"/>
</dbReference>
<organism evidence="7 8">
    <name type="scientific">Rhynocoris fuscipes</name>
    <dbReference type="NCBI Taxonomy" id="488301"/>
    <lineage>
        <taxon>Eukaryota</taxon>
        <taxon>Metazoa</taxon>
        <taxon>Ecdysozoa</taxon>
        <taxon>Arthropoda</taxon>
        <taxon>Hexapoda</taxon>
        <taxon>Insecta</taxon>
        <taxon>Pterygota</taxon>
        <taxon>Neoptera</taxon>
        <taxon>Paraneoptera</taxon>
        <taxon>Hemiptera</taxon>
        <taxon>Heteroptera</taxon>
        <taxon>Panheteroptera</taxon>
        <taxon>Cimicomorpha</taxon>
        <taxon>Reduviidae</taxon>
        <taxon>Harpactorinae</taxon>
        <taxon>Harpactorini</taxon>
        <taxon>Rhynocoris</taxon>
    </lineage>
</organism>
<dbReference type="PROSITE" id="PS50850">
    <property type="entry name" value="MFS"/>
    <property type="match status" value="1"/>
</dbReference>
<keyword evidence="4 5" id="KW-0472">Membrane</keyword>
<comment type="caution">
    <text evidence="7">The sequence shown here is derived from an EMBL/GenBank/DDBJ whole genome shotgun (WGS) entry which is preliminary data.</text>
</comment>
<gene>
    <name evidence="7" type="ORF">O3M35_012282</name>
</gene>
<evidence type="ECO:0000259" key="6">
    <source>
        <dbReference type="PROSITE" id="PS50850"/>
    </source>
</evidence>
<feature type="transmembrane region" description="Helical" evidence="5">
    <location>
        <begin position="307"/>
        <end position="331"/>
    </location>
</feature>
<evidence type="ECO:0000256" key="4">
    <source>
        <dbReference type="ARBA" id="ARBA00023136"/>
    </source>
</evidence>
<evidence type="ECO:0000256" key="2">
    <source>
        <dbReference type="ARBA" id="ARBA00022692"/>
    </source>
</evidence>
<dbReference type="PANTHER" id="PTHR48021">
    <property type="match status" value="1"/>
</dbReference>
<dbReference type="InterPro" id="IPR003663">
    <property type="entry name" value="Sugar/inositol_transpt"/>
</dbReference>
<feature type="domain" description="Major facilitator superfamily (MFS) profile" evidence="6">
    <location>
        <begin position="1"/>
        <end position="362"/>
    </location>
</feature>
<evidence type="ECO:0000313" key="8">
    <source>
        <dbReference type="Proteomes" id="UP001461498"/>
    </source>
</evidence>
<reference evidence="7 8" key="1">
    <citation type="submission" date="2022-12" db="EMBL/GenBank/DDBJ databases">
        <title>Chromosome-level genome assembly of true bugs.</title>
        <authorList>
            <person name="Ma L."/>
            <person name="Li H."/>
        </authorList>
    </citation>
    <scope>NUCLEOTIDE SEQUENCE [LARGE SCALE GENOMIC DNA]</scope>
    <source>
        <strain evidence="7">Lab_2022b</strain>
    </source>
</reference>
<feature type="transmembrane region" description="Helical" evidence="5">
    <location>
        <begin position="237"/>
        <end position="259"/>
    </location>
</feature>
<dbReference type="SUPFAM" id="SSF103473">
    <property type="entry name" value="MFS general substrate transporter"/>
    <property type="match status" value="1"/>
</dbReference>
<accession>A0AAW1CRU5</accession>
<sequence>MVYRVFTHSSENSELCSTHSLQTVAYSSDLFNREGLKSSFSPFHRKFNVQTLLCFQDSNRGALCSINQAAIALGFLIEFCVGPWTSYLTLILVSALPPIFFFITFYFIPESPYYLLIKSRKAEAVESLRWFRGNIKPTSVQKELTEMQESIRMKNSRLSGIKALFRKGPQKALLISFYLLIMQQGSGNNAIVVFAQQIFEMANILVSGSIVAIIGGVTNFFAGAMTPFIVRKFSLKSTFLCSTFGGAISLGLLSLYFYLKSTLDNFSCVSFLPILAYILYNIFYCWGCGPLPWAVIAEIIPLEVKGLSACICGIFSMLVSFAVIEIIAIFLDESGPTIVFASLFIFLALTGFGAIFIVPKTDGMSLQEINDYMETGKRPDKTSEKS</sequence>
<dbReference type="Proteomes" id="UP001461498">
    <property type="component" value="Unassembled WGS sequence"/>
</dbReference>
<name>A0AAW1CRU5_9HEMI</name>
<feature type="transmembrane region" description="Helical" evidence="5">
    <location>
        <begin position="271"/>
        <end position="295"/>
    </location>
</feature>
<evidence type="ECO:0000256" key="1">
    <source>
        <dbReference type="ARBA" id="ARBA00004141"/>
    </source>
</evidence>
<evidence type="ECO:0000256" key="5">
    <source>
        <dbReference type="SAM" id="Phobius"/>
    </source>
</evidence>
<feature type="transmembrane region" description="Helical" evidence="5">
    <location>
        <begin position="172"/>
        <end position="195"/>
    </location>
</feature>